<feature type="non-terminal residue" evidence="7">
    <location>
        <position position="1"/>
    </location>
</feature>
<keyword evidence="3" id="KW-0805">Transcription regulation</keyword>
<sequence>KRKIIQACDACRKKKIKCDGEENQVCTNCQRRKVSCVYTPTTAKRGPRQGYIETLEKRLELME</sequence>
<dbReference type="EMBL" id="KQ964642">
    <property type="protein sequence ID" value="KXN67359.1"/>
    <property type="molecule type" value="Genomic_DNA"/>
</dbReference>
<dbReference type="SMART" id="SM00066">
    <property type="entry name" value="GAL4"/>
    <property type="match status" value="1"/>
</dbReference>
<protein>
    <submittedName>
        <fullName evidence="7">Nuclear protein</fullName>
    </submittedName>
</protein>
<evidence type="ECO:0000256" key="2">
    <source>
        <dbReference type="ARBA" id="ARBA00022723"/>
    </source>
</evidence>
<evidence type="ECO:0000256" key="4">
    <source>
        <dbReference type="ARBA" id="ARBA00023163"/>
    </source>
</evidence>
<dbReference type="STRING" id="796925.A0A137NXL3"/>
<accession>A0A137NXL3</accession>
<dbReference type="InterPro" id="IPR050815">
    <property type="entry name" value="TF_fung"/>
</dbReference>
<keyword evidence="4" id="KW-0804">Transcription</keyword>
<keyword evidence="2" id="KW-0479">Metal-binding</keyword>
<evidence type="ECO:0000259" key="6">
    <source>
        <dbReference type="PROSITE" id="PS50048"/>
    </source>
</evidence>
<evidence type="ECO:0000256" key="5">
    <source>
        <dbReference type="ARBA" id="ARBA00023242"/>
    </source>
</evidence>
<dbReference type="InterPro" id="IPR036864">
    <property type="entry name" value="Zn2-C6_fun-type_DNA-bd_sf"/>
</dbReference>
<dbReference type="PRINTS" id="PR00054">
    <property type="entry name" value="FUNGALZNCYS"/>
</dbReference>
<dbReference type="SUPFAM" id="SSF57701">
    <property type="entry name" value="Zn2/Cys6 DNA-binding domain"/>
    <property type="match status" value="1"/>
</dbReference>
<comment type="subcellular location">
    <subcellularLocation>
        <location evidence="1">Nucleus</location>
    </subcellularLocation>
</comment>
<dbReference type="PROSITE" id="PS50048">
    <property type="entry name" value="ZN2_CY6_FUNGAL_2"/>
    <property type="match status" value="1"/>
</dbReference>
<dbReference type="GO" id="GO:0005634">
    <property type="term" value="C:nucleus"/>
    <property type="evidence" value="ECO:0007669"/>
    <property type="project" value="UniProtKB-SubCell"/>
</dbReference>
<organism evidence="7 8">
    <name type="scientific">Conidiobolus coronatus (strain ATCC 28846 / CBS 209.66 / NRRL 28638)</name>
    <name type="common">Delacroixia coronata</name>
    <dbReference type="NCBI Taxonomy" id="796925"/>
    <lineage>
        <taxon>Eukaryota</taxon>
        <taxon>Fungi</taxon>
        <taxon>Fungi incertae sedis</taxon>
        <taxon>Zoopagomycota</taxon>
        <taxon>Entomophthoromycotina</taxon>
        <taxon>Entomophthoromycetes</taxon>
        <taxon>Entomophthorales</taxon>
        <taxon>Ancylistaceae</taxon>
        <taxon>Conidiobolus</taxon>
    </lineage>
</organism>
<evidence type="ECO:0000313" key="7">
    <source>
        <dbReference type="EMBL" id="KXN67359.1"/>
    </source>
</evidence>
<dbReference type="OMA" id="YEANCHY"/>
<feature type="domain" description="Zn(2)-C6 fungal-type" evidence="6">
    <location>
        <begin position="7"/>
        <end position="38"/>
    </location>
</feature>
<dbReference type="PANTHER" id="PTHR47338">
    <property type="entry name" value="ZN(II)2CYS6 TRANSCRIPTION FACTOR (EUROFUNG)-RELATED"/>
    <property type="match status" value="1"/>
</dbReference>
<dbReference type="InterPro" id="IPR020448">
    <property type="entry name" value="Maltose_ferment_reg_DNA-bd"/>
</dbReference>
<evidence type="ECO:0000256" key="1">
    <source>
        <dbReference type="ARBA" id="ARBA00004123"/>
    </source>
</evidence>
<dbReference type="GO" id="GO:0008270">
    <property type="term" value="F:zinc ion binding"/>
    <property type="evidence" value="ECO:0007669"/>
    <property type="project" value="InterPro"/>
</dbReference>
<evidence type="ECO:0000256" key="3">
    <source>
        <dbReference type="ARBA" id="ARBA00023015"/>
    </source>
</evidence>
<dbReference type="Pfam" id="PF00172">
    <property type="entry name" value="Zn_clus"/>
    <property type="match status" value="1"/>
</dbReference>
<dbReference type="CDD" id="cd00067">
    <property type="entry name" value="GAL4"/>
    <property type="match status" value="1"/>
</dbReference>
<evidence type="ECO:0000313" key="8">
    <source>
        <dbReference type="Proteomes" id="UP000070444"/>
    </source>
</evidence>
<dbReference type="GO" id="GO:0003677">
    <property type="term" value="F:DNA binding"/>
    <property type="evidence" value="ECO:0007669"/>
    <property type="project" value="InterPro"/>
</dbReference>
<gene>
    <name evidence="7" type="ORF">CONCODRAFT_33733</name>
</gene>
<dbReference type="PROSITE" id="PS00463">
    <property type="entry name" value="ZN2_CY6_FUNGAL_1"/>
    <property type="match status" value="1"/>
</dbReference>
<feature type="non-terminal residue" evidence="7">
    <location>
        <position position="63"/>
    </location>
</feature>
<reference evidence="7 8" key="1">
    <citation type="journal article" date="2015" name="Genome Biol. Evol.">
        <title>Phylogenomic analyses indicate that early fungi evolved digesting cell walls of algal ancestors of land plants.</title>
        <authorList>
            <person name="Chang Y."/>
            <person name="Wang S."/>
            <person name="Sekimoto S."/>
            <person name="Aerts A.L."/>
            <person name="Choi C."/>
            <person name="Clum A."/>
            <person name="LaButti K.M."/>
            <person name="Lindquist E.A."/>
            <person name="Yee Ngan C."/>
            <person name="Ohm R.A."/>
            <person name="Salamov A.A."/>
            <person name="Grigoriev I.V."/>
            <person name="Spatafora J.W."/>
            <person name="Berbee M.L."/>
        </authorList>
    </citation>
    <scope>NUCLEOTIDE SEQUENCE [LARGE SCALE GENOMIC DNA]</scope>
    <source>
        <strain evidence="7 8">NRRL 28638</strain>
    </source>
</reference>
<keyword evidence="8" id="KW-1185">Reference proteome</keyword>
<keyword evidence="5" id="KW-0539">Nucleus</keyword>
<dbReference type="PANTHER" id="PTHR47338:SF5">
    <property type="entry name" value="ZN(II)2CYS6 TRANSCRIPTION FACTOR (EUROFUNG)"/>
    <property type="match status" value="1"/>
</dbReference>
<dbReference type="InterPro" id="IPR001138">
    <property type="entry name" value="Zn2Cys6_DnaBD"/>
</dbReference>
<dbReference type="AlphaFoldDB" id="A0A137NXL3"/>
<dbReference type="Gene3D" id="4.10.240.10">
    <property type="entry name" value="Zn(2)-C6 fungal-type DNA-binding domain"/>
    <property type="match status" value="1"/>
</dbReference>
<proteinExistence type="predicted"/>
<dbReference type="GO" id="GO:0000981">
    <property type="term" value="F:DNA-binding transcription factor activity, RNA polymerase II-specific"/>
    <property type="evidence" value="ECO:0007669"/>
    <property type="project" value="InterPro"/>
</dbReference>
<dbReference type="OrthoDB" id="2123952at2759"/>
<dbReference type="Proteomes" id="UP000070444">
    <property type="component" value="Unassembled WGS sequence"/>
</dbReference>
<name>A0A137NXL3_CONC2</name>